<comment type="subcellular location">
    <subcellularLocation>
        <location evidence="1">Cell membrane</location>
        <topology evidence="1">Multi-pass membrane protein</topology>
    </subcellularLocation>
</comment>
<dbReference type="InterPro" id="IPR010920">
    <property type="entry name" value="LSM_dom_sf"/>
</dbReference>
<reference evidence="10" key="2">
    <citation type="submission" date="2019-02" db="EMBL/GenBank/DDBJ databases">
        <title>Granulicella sibirica sp. nov., a psychrotolerant acidobacterium isolated from an organic soil layer in forested tundra, West Siberia.</title>
        <authorList>
            <person name="Oshkin I.Y."/>
            <person name="Kulichevskaya I.S."/>
            <person name="Rijpstra W.I.C."/>
            <person name="Sinninghe Damste J.S."/>
            <person name="Rakitin A.L."/>
            <person name="Ravin N.V."/>
            <person name="Dedysh S.N."/>
        </authorList>
    </citation>
    <scope>NUCLEOTIDE SEQUENCE [LARGE SCALE GENOMIC DNA]</scope>
    <source>
        <strain evidence="10">AF10</strain>
    </source>
</reference>
<feature type="transmembrane region" description="Helical" evidence="7">
    <location>
        <begin position="84"/>
        <end position="104"/>
    </location>
</feature>
<keyword evidence="6 7" id="KW-0472">Membrane</keyword>
<evidence type="ECO:0000313" key="10">
    <source>
        <dbReference type="Proteomes" id="UP000289437"/>
    </source>
</evidence>
<dbReference type="GO" id="GO:0008381">
    <property type="term" value="F:mechanosensitive monoatomic ion channel activity"/>
    <property type="evidence" value="ECO:0007669"/>
    <property type="project" value="InterPro"/>
</dbReference>
<dbReference type="InterPro" id="IPR011066">
    <property type="entry name" value="MscS_channel_C_sf"/>
</dbReference>
<dbReference type="Proteomes" id="UP000289437">
    <property type="component" value="Unassembled WGS sequence"/>
</dbReference>
<dbReference type="EMBL" id="RDSM01000002">
    <property type="protein sequence ID" value="RXH56588.1"/>
    <property type="molecule type" value="Genomic_DNA"/>
</dbReference>
<feature type="transmembrane region" description="Helical" evidence="7">
    <location>
        <begin position="37"/>
        <end position="55"/>
    </location>
</feature>
<evidence type="ECO:0000256" key="6">
    <source>
        <dbReference type="ARBA" id="ARBA00023136"/>
    </source>
</evidence>
<keyword evidence="10" id="KW-1185">Reference proteome</keyword>
<dbReference type="Pfam" id="PF00924">
    <property type="entry name" value="MS_channel_2nd"/>
    <property type="match status" value="1"/>
</dbReference>
<proteinExistence type="inferred from homology"/>
<dbReference type="FunFam" id="2.30.30.60:FF:000001">
    <property type="entry name" value="MscS Mechanosensitive ion channel"/>
    <property type="match status" value="1"/>
</dbReference>
<dbReference type="Gene3D" id="2.30.30.60">
    <property type="match status" value="1"/>
</dbReference>
<evidence type="ECO:0000256" key="1">
    <source>
        <dbReference type="ARBA" id="ARBA00004651"/>
    </source>
</evidence>
<evidence type="ECO:0000256" key="3">
    <source>
        <dbReference type="ARBA" id="ARBA00022475"/>
    </source>
</evidence>
<dbReference type="SUPFAM" id="SSF50182">
    <property type="entry name" value="Sm-like ribonucleoproteins"/>
    <property type="match status" value="1"/>
</dbReference>
<comment type="similarity">
    <text evidence="2">Belongs to the MscS (TC 1.A.23) family.</text>
</comment>
<dbReference type="AlphaFoldDB" id="A0A4Q0T3J6"/>
<name>A0A4Q0T3J6_9BACT</name>
<evidence type="ECO:0000256" key="4">
    <source>
        <dbReference type="ARBA" id="ARBA00022692"/>
    </source>
</evidence>
<evidence type="ECO:0000256" key="2">
    <source>
        <dbReference type="ARBA" id="ARBA00008017"/>
    </source>
</evidence>
<evidence type="ECO:0000256" key="5">
    <source>
        <dbReference type="ARBA" id="ARBA00022989"/>
    </source>
</evidence>
<evidence type="ECO:0000256" key="7">
    <source>
        <dbReference type="SAM" id="Phobius"/>
    </source>
</evidence>
<keyword evidence="3" id="KW-1003">Cell membrane</keyword>
<gene>
    <name evidence="9" type="ORF">GRAN_3445</name>
</gene>
<sequence>MMLLSLFIPQDEPVIRTIERDWHQDILVMLRDRLPKVVVALIFLFILQRVVHFFVKRMQHLADRNTSNLHRAAQLRTVASIVRATSYGILGVFAFLQILVLFNISYTGLLAPAATLGVGIGLGAQSLFKDIINGVFILIEDQYNVGEVVKIAALQGTVESLTLRATTLRDGDGTVYIVPNSQVATVANLSRDYSVATLSISVDASANPDNVMEVLNRLAEAIKSDAAFASVILSNPAVLGVNDIKGREVIYPINFRVRANQKDGVLRELRRRIILEFEKQGIPLGVSADMLVMQRKVDPTAPPAPPSIGV</sequence>
<keyword evidence="4 7" id="KW-0812">Transmembrane</keyword>
<accession>A0A4Q0T3J6</accession>
<feature type="transmembrane region" description="Helical" evidence="7">
    <location>
        <begin position="110"/>
        <end position="128"/>
    </location>
</feature>
<feature type="domain" description="Mechanosensitive ion channel MscS" evidence="8">
    <location>
        <begin position="127"/>
        <end position="191"/>
    </location>
</feature>
<dbReference type="InterPro" id="IPR011014">
    <property type="entry name" value="MscS_channel_TM-2"/>
</dbReference>
<organism evidence="9 10">
    <name type="scientific">Granulicella sibirica</name>
    <dbReference type="NCBI Taxonomy" id="2479048"/>
    <lineage>
        <taxon>Bacteria</taxon>
        <taxon>Pseudomonadati</taxon>
        <taxon>Acidobacteriota</taxon>
        <taxon>Terriglobia</taxon>
        <taxon>Terriglobales</taxon>
        <taxon>Acidobacteriaceae</taxon>
        <taxon>Granulicella</taxon>
    </lineage>
</organism>
<evidence type="ECO:0000313" key="9">
    <source>
        <dbReference type="EMBL" id="RXH56588.1"/>
    </source>
</evidence>
<dbReference type="SUPFAM" id="SSF82689">
    <property type="entry name" value="Mechanosensitive channel protein MscS (YggB), C-terminal domain"/>
    <property type="match status" value="1"/>
</dbReference>
<dbReference type="Gene3D" id="3.30.70.100">
    <property type="match status" value="1"/>
</dbReference>
<dbReference type="SUPFAM" id="SSF82861">
    <property type="entry name" value="Mechanosensitive channel protein MscS (YggB), transmembrane region"/>
    <property type="match status" value="1"/>
</dbReference>
<protein>
    <submittedName>
        <fullName evidence="9">Potassium efflux system kefA / Small-conductance mechanosensitive channel</fullName>
    </submittedName>
</protein>
<dbReference type="Gene3D" id="1.10.287.1260">
    <property type="match status" value="1"/>
</dbReference>
<dbReference type="GO" id="GO:0005886">
    <property type="term" value="C:plasma membrane"/>
    <property type="evidence" value="ECO:0007669"/>
    <property type="project" value="UniProtKB-SubCell"/>
</dbReference>
<evidence type="ECO:0000259" key="8">
    <source>
        <dbReference type="Pfam" id="PF00924"/>
    </source>
</evidence>
<comment type="caution">
    <text evidence="9">The sequence shown here is derived from an EMBL/GenBank/DDBJ whole genome shotgun (WGS) entry which is preliminary data.</text>
</comment>
<dbReference type="InterPro" id="IPR006685">
    <property type="entry name" value="MscS_channel_2nd"/>
</dbReference>
<dbReference type="RefSeq" id="WP_241654714.1">
    <property type="nucleotide sequence ID" value="NZ_RDSM01000002.1"/>
</dbReference>
<dbReference type="PANTHER" id="PTHR30460">
    <property type="entry name" value="MODERATE CONDUCTANCE MECHANOSENSITIVE CHANNEL YBIO"/>
    <property type="match status" value="1"/>
</dbReference>
<dbReference type="PANTHER" id="PTHR30460:SF0">
    <property type="entry name" value="MODERATE CONDUCTANCE MECHANOSENSITIVE CHANNEL YBIO"/>
    <property type="match status" value="1"/>
</dbReference>
<dbReference type="InterPro" id="IPR023408">
    <property type="entry name" value="MscS_beta-dom_sf"/>
</dbReference>
<keyword evidence="5 7" id="KW-1133">Transmembrane helix</keyword>
<reference evidence="9 10" key="1">
    <citation type="submission" date="2018-11" db="EMBL/GenBank/DDBJ databases">
        <authorList>
            <person name="Mardanov A.V."/>
            <person name="Ravin N.V."/>
            <person name="Dedysh S.N."/>
        </authorList>
    </citation>
    <scope>NUCLEOTIDE SEQUENCE [LARGE SCALE GENOMIC DNA]</scope>
    <source>
        <strain evidence="9 10">AF10</strain>
    </source>
</reference>
<dbReference type="InterPro" id="IPR045276">
    <property type="entry name" value="YbiO_bact"/>
</dbReference>